<dbReference type="PANTHER" id="PTHR24221">
    <property type="entry name" value="ATP-BINDING CASSETTE SUB-FAMILY B"/>
    <property type="match status" value="1"/>
</dbReference>
<evidence type="ECO:0000256" key="7">
    <source>
        <dbReference type="ARBA" id="ARBA00022989"/>
    </source>
</evidence>
<keyword evidence="2" id="KW-0813">Transport</keyword>
<comment type="subcellular location">
    <subcellularLocation>
        <location evidence="1">Cell membrane</location>
        <topology evidence="1">Multi-pass membrane protein</topology>
    </subcellularLocation>
</comment>
<gene>
    <name evidence="10" type="ORF">LCGC14_2784220</name>
</gene>
<keyword evidence="7" id="KW-1133">Transmembrane helix</keyword>
<keyword evidence="6" id="KW-0067">ATP-binding</keyword>
<dbReference type="AlphaFoldDB" id="A0A0F8YSG9"/>
<proteinExistence type="predicted"/>
<dbReference type="SMART" id="SM00382">
    <property type="entry name" value="AAA"/>
    <property type="match status" value="1"/>
</dbReference>
<dbReference type="Gene3D" id="3.40.50.300">
    <property type="entry name" value="P-loop containing nucleotide triphosphate hydrolases"/>
    <property type="match status" value="1"/>
</dbReference>
<dbReference type="EMBL" id="LAZR01051815">
    <property type="protein sequence ID" value="KKK84352.1"/>
    <property type="molecule type" value="Genomic_DNA"/>
</dbReference>
<evidence type="ECO:0000256" key="3">
    <source>
        <dbReference type="ARBA" id="ARBA00022475"/>
    </source>
</evidence>
<dbReference type="Pfam" id="PF00005">
    <property type="entry name" value="ABC_tran"/>
    <property type="match status" value="1"/>
</dbReference>
<dbReference type="GO" id="GO:0005886">
    <property type="term" value="C:plasma membrane"/>
    <property type="evidence" value="ECO:0007669"/>
    <property type="project" value="UniProtKB-SubCell"/>
</dbReference>
<evidence type="ECO:0000256" key="5">
    <source>
        <dbReference type="ARBA" id="ARBA00022741"/>
    </source>
</evidence>
<organism evidence="10">
    <name type="scientific">marine sediment metagenome</name>
    <dbReference type="NCBI Taxonomy" id="412755"/>
    <lineage>
        <taxon>unclassified sequences</taxon>
        <taxon>metagenomes</taxon>
        <taxon>ecological metagenomes</taxon>
    </lineage>
</organism>
<evidence type="ECO:0000256" key="8">
    <source>
        <dbReference type="ARBA" id="ARBA00023136"/>
    </source>
</evidence>
<dbReference type="InterPro" id="IPR017871">
    <property type="entry name" value="ABC_transporter-like_CS"/>
</dbReference>
<evidence type="ECO:0000259" key="9">
    <source>
        <dbReference type="PROSITE" id="PS50893"/>
    </source>
</evidence>
<dbReference type="InterPro" id="IPR039421">
    <property type="entry name" value="Type_1_exporter"/>
</dbReference>
<dbReference type="SUPFAM" id="SSF90123">
    <property type="entry name" value="ABC transporter transmembrane region"/>
    <property type="match status" value="1"/>
</dbReference>
<dbReference type="SUPFAM" id="SSF52540">
    <property type="entry name" value="P-loop containing nucleoside triphosphate hydrolases"/>
    <property type="match status" value="1"/>
</dbReference>
<dbReference type="PROSITE" id="PS50893">
    <property type="entry name" value="ABC_TRANSPORTER_2"/>
    <property type="match status" value="1"/>
</dbReference>
<dbReference type="GO" id="GO:0034040">
    <property type="term" value="F:ATPase-coupled lipid transmembrane transporter activity"/>
    <property type="evidence" value="ECO:0007669"/>
    <property type="project" value="TreeGrafter"/>
</dbReference>
<dbReference type="InterPro" id="IPR003593">
    <property type="entry name" value="AAA+_ATPase"/>
</dbReference>
<dbReference type="Gene3D" id="1.20.1560.10">
    <property type="entry name" value="ABC transporter type 1, transmembrane domain"/>
    <property type="match status" value="1"/>
</dbReference>
<keyword evidence="4" id="KW-0812">Transmembrane</keyword>
<dbReference type="FunFam" id="3.40.50.300:FF:000221">
    <property type="entry name" value="Multidrug ABC transporter ATP-binding protein"/>
    <property type="match status" value="1"/>
</dbReference>
<sequence>TLGMLPMFFMYTQRVLRPINFFARLYTRLQRSASAADRVFDFFDTEPDIRDKPDAEALVLVTAPAVRFERVSFSYPTDKPAVVLKEIDFEVPAGTRAVLVGESGAGKSTLMSLLPRFYDVQAGRVLIDGRDVRDVKVRSLRKAIAVVPQEPVLFSGTIRENIHYGRPKATEQEVRAAAVAANAEEFILQTENGYDTVIGERGVGLSGGQIQRIAIARAFLKDPSVLIMDEPTSNLDATSEELVMSALGRLARGRTTFIIAHRLSLARDADMIIAIDQGRVVEMGTHDELLAAGGVYAGLWRRQIGGAL</sequence>
<feature type="domain" description="ABC transporter" evidence="9">
    <location>
        <begin position="66"/>
        <end position="302"/>
    </location>
</feature>
<evidence type="ECO:0000313" key="10">
    <source>
        <dbReference type="EMBL" id="KKK84352.1"/>
    </source>
</evidence>
<evidence type="ECO:0000256" key="4">
    <source>
        <dbReference type="ARBA" id="ARBA00022692"/>
    </source>
</evidence>
<protein>
    <recommendedName>
        <fullName evidence="9">ABC transporter domain-containing protein</fullName>
    </recommendedName>
</protein>
<evidence type="ECO:0000256" key="2">
    <source>
        <dbReference type="ARBA" id="ARBA00022448"/>
    </source>
</evidence>
<name>A0A0F8YSG9_9ZZZZ</name>
<accession>A0A0F8YSG9</accession>
<feature type="non-terminal residue" evidence="10">
    <location>
        <position position="1"/>
    </location>
</feature>
<dbReference type="InterPro" id="IPR003439">
    <property type="entry name" value="ABC_transporter-like_ATP-bd"/>
</dbReference>
<dbReference type="PANTHER" id="PTHR24221:SF654">
    <property type="entry name" value="ATP-BINDING CASSETTE SUB-FAMILY B MEMBER 6"/>
    <property type="match status" value="1"/>
</dbReference>
<dbReference type="InterPro" id="IPR036640">
    <property type="entry name" value="ABC1_TM_sf"/>
</dbReference>
<keyword evidence="8" id="KW-0472">Membrane</keyword>
<dbReference type="InterPro" id="IPR027417">
    <property type="entry name" value="P-loop_NTPase"/>
</dbReference>
<keyword evidence="5" id="KW-0547">Nucleotide-binding</keyword>
<dbReference type="PROSITE" id="PS00211">
    <property type="entry name" value="ABC_TRANSPORTER_1"/>
    <property type="match status" value="1"/>
</dbReference>
<reference evidence="10" key="1">
    <citation type="journal article" date="2015" name="Nature">
        <title>Complex archaea that bridge the gap between prokaryotes and eukaryotes.</title>
        <authorList>
            <person name="Spang A."/>
            <person name="Saw J.H."/>
            <person name="Jorgensen S.L."/>
            <person name="Zaremba-Niedzwiedzka K."/>
            <person name="Martijn J."/>
            <person name="Lind A.E."/>
            <person name="van Eijk R."/>
            <person name="Schleper C."/>
            <person name="Guy L."/>
            <person name="Ettema T.J."/>
        </authorList>
    </citation>
    <scope>NUCLEOTIDE SEQUENCE</scope>
</reference>
<evidence type="ECO:0000256" key="6">
    <source>
        <dbReference type="ARBA" id="ARBA00022840"/>
    </source>
</evidence>
<comment type="caution">
    <text evidence="10">The sequence shown here is derived from an EMBL/GenBank/DDBJ whole genome shotgun (WGS) entry which is preliminary data.</text>
</comment>
<dbReference type="GO" id="GO:0005524">
    <property type="term" value="F:ATP binding"/>
    <property type="evidence" value="ECO:0007669"/>
    <property type="project" value="UniProtKB-KW"/>
</dbReference>
<dbReference type="GO" id="GO:0016887">
    <property type="term" value="F:ATP hydrolysis activity"/>
    <property type="evidence" value="ECO:0007669"/>
    <property type="project" value="InterPro"/>
</dbReference>
<keyword evidence="3" id="KW-1003">Cell membrane</keyword>
<evidence type="ECO:0000256" key="1">
    <source>
        <dbReference type="ARBA" id="ARBA00004651"/>
    </source>
</evidence>